<dbReference type="RefSeq" id="WP_066045020.1">
    <property type="nucleotide sequence ID" value="NZ_AP013042.1"/>
</dbReference>
<reference evidence="1 2" key="2">
    <citation type="journal article" date="2016" name="ISME J.">
        <title>Heterogeneous composition of key metabolic gene clusters in a vent mussel symbiont population.</title>
        <authorList>
            <person name="Ikuta T."/>
            <person name="Takaki Y."/>
            <person name="Nagai Y."/>
            <person name="Shimamura S."/>
            <person name="Tsuda M."/>
            <person name="Kawagucci S."/>
            <person name="Aoki Y."/>
            <person name="Inoue K."/>
            <person name="Teruya M."/>
            <person name="Satou K."/>
            <person name="Teruya K."/>
            <person name="Shimoji M."/>
            <person name="Tamotsu H."/>
            <person name="Hirano T."/>
            <person name="Maruyama T."/>
            <person name="Yoshida T."/>
        </authorList>
    </citation>
    <scope>NUCLEOTIDE SEQUENCE [LARGE SCALE GENOMIC DNA]</scope>
    <source>
        <strain evidence="1 2">Myojin Knoll</strain>
    </source>
</reference>
<dbReference type="EMBL" id="AP013042">
    <property type="protein sequence ID" value="BAS68118.1"/>
    <property type="molecule type" value="Genomic_DNA"/>
</dbReference>
<organism evidence="1 2">
    <name type="scientific">endosymbiont of Bathymodiolus septemdierum str. Myojin knoll</name>
    <dbReference type="NCBI Taxonomy" id="1303921"/>
    <lineage>
        <taxon>Bacteria</taxon>
        <taxon>Pseudomonadati</taxon>
        <taxon>Pseudomonadota</taxon>
        <taxon>Gammaproteobacteria</taxon>
        <taxon>sulfur-oxidizing symbionts</taxon>
    </lineage>
</organism>
<dbReference type="OrthoDB" id="283783at2"/>
<dbReference type="KEGG" id="ebh:BSEPE_1130"/>
<dbReference type="InterPro" id="IPR025455">
    <property type="entry name" value="DUF4276"/>
</dbReference>
<dbReference type="Proteomes" id="UP000067399">
    <property type="component" value="Chromosome"/>
</dbReference>
<evidence type="ECO:0000313" key="2">
    <source>
        <dbReference type="Proteomes" id="UP000067399"/>
    </source>
</evidence>
<gene>
    <name evidence="1" type="ORF">BSEPE_1130</name>
</gene>
<protein>
    <recommendedName>
        <fullName evidence="3">DUF4276 family protein</fullName>
    </recommendedName>
</protein>
<evidence type="ECO:0008006" key="3">
    <source>
        <dbReference type="Google" id="ProtNLM"/>
    </source>
</evidence>
<keyword evidence="2" id="KW-1185">Reference proteome</keyword>
<dbReference type="AlphaFoldDB" id="A0A0P0USJ5"/>
<reference evidence="1 2" key="1">
    <citation type="journal article" date="2000" name="Mar. Ecol. Prog. Ser.">
        <title>Phylogenetic characterization of endosymbionts in three hydrothermal vent mussels: influence on host distributions.</title>
        <authorList>
            <person name="Fujiwara Y."/>
            <person name="Takai K."/>
            <person name="Uematsu K."/>
            <person name="Tsuchida S."/>
            <person name="Hunt J.C."/>
            <person name="Hashimoto J."/>
        </authorList>
    </citation>
    <scope>NUCLEOTIDE SEQUENCE [LARGE SCALE GENOMIC DNA]</scope>
    <source>
        <strain evidence="1 2">Myojin Knoll</strain>
    </source>
</reference>
<name>A0A0P0USJ5_9GAMM</name>
<dbReference type="Pfam" id="PF14103">
    <property type="entry name" value="DUF4276"/>
    <property type="match status" value="1"/>
</dbReference>
<evidence type="ECO:0000313" key="1">
    <source>
        <dbReference type="EMBL" id="BAS68118.1"/>
    </source>
</evidence>
<accession>A0A0P0USJ5</accession>
<sequence length="187" mass="21076">MNLVCFTEERSAKEMLRIVLPKILPNNSLHSIFSFEGKSDLDRQIKKKLKNYNLPGARFLILRDQDSAICTDIKQQLLDKVNESGKKDVSIVRIACHELENFYLGDLLAVKQAFNKILPSSQTSKKFRNADNLANAKQELQRITNKEYQPISGSKAIAPHLKLDDSNTSTSFNALLSGVKKLCTIQP</sequence>
<proteinExistence type="predicted"/>
<dbReference type="STRING" id="1303921.BSEPE_1130"/>